<dbReference type="PANTHER" id="PTHR22946:SF8">
    <property type="entry name" value="ACETYL XYLAN ESTERASE DOMAIN-CONTAINING PROTEIN"/>
    <property type="match status" value="1"/>
</dbReference>
<dbReference type="AlphaFoldDB" id="A0A286RCP4"/>
<keyword evidence="1" id="KW-0732">Signal</keyword>
<dbReference type="Proteomes" id="UP000215086">
    <property type="component" value="Chromosome"/>
</dbReference>
<protein>
    <recommendedName>
        <fullName evidence="4">Acetyl xylan esterase domain-containing protein</fullName>
    </recommendedName>
</protein>
<dbReference type="PANTHER" id="PTHR22946">
    <property type="entry name" value="DIENELACTONE HYDROLASE DOMAIN-CONTAINING PROTEIN-RELATED"/>
    <property type="match status" value="1"/>
</dbReference>
<name>A0A286RCP4_9BACT</name>
<dbReference type="Gene3D" id="3.40.50.1820">
    <property type="entry name" value="alpha/beta hydrolase"/>
    <property type="match status" value="2"/>
</dbReference>
<evidence type="ECO:0008006" key="4">
    <source>
        <dbReference type="Google" id="ProtNLM"/>
    </source>
</evidence>
<keyword evidence="3" id="KW-1185">Reference proteome</keyword>
<proteinExistence type="predicted"/>
<organism evidence="2 3">
    <name type="scientific">Thermogutta terrifontis</name>
    <dbReference type="NCBI Taxonomy" id="1331910"/>
    <lineage>
        <taxon>Bacteria</taxon>
        <taxon>Pseudomonadati</taxon>
        <taxon>Planctomycetota</taxon>
        <taxon>Planctomycetia</taxon>
        <taxon>Pirellulales</taxon>
        <taxon>Thermoguttaceae</taxon>
        <taxon>Thermogutta</taxon>
    </lineage>
</organism>
<dbReference type="EMBL" id="CP018477">
    <property type="protein sequence ID" value="ASV73728.1"/>
    <property type="molecule type" value="Genomic_DNA"/>
</dbReference>
<gene>
    <name evidence="2" type="ORF">THTE_1126</name>
</gene>
<sequence>MNSMKRPTLLVATIALLAVAGRTAIAVDNKVLPPDYRLDDARFGKLKTLDDYFPFHPPQDLKTWEARRERVQRQVLVAAGLWPMPERPPIHAVIHGLVDRGDYTVERVYFESYPGFYVTGNLYRPKNGKKPYPAVLSPHGHWQNGRFYDAGPEKVLWDIVNGAERFERGGRYPLQARCVQLARMGCIVFHYDMVGYADSVQLPHRPGVRAHMNTPTRWGYFSPQAELHLQNMLGLQTFNSIRALDFLCSLPDVDTKRIGVTGASGGGTQTFLLCAVDPRPAVSFPAVMVSTAMQGGCTCENACYLRIDTGNVEFAALFAPKPLGMTAADDWTKEIATKGLPELKQLYSLYGVPDNVMAKPLLQFPHNYNYVSREVMYHWMNKHLHLGLKEPVVEEDFEPLSREEMTVWDDQHPRPEGGEEWERRFLENLTTLTQKQLESLIPQDASGWAEFRRIIGGAYDVMIGRPVPSAEEVKVETLRSEKREDGEWRAIVIRQTARQESVPAWLILPPGNVKATVIWVAENGKQDLLGEEGQLHPAAARLLRQGAALLLPDLLGQGEATPDGTPIVKARLVREDYAGYTFGYNPPMFAQRVHDILLAVRAVKTLPPLAERRLVLIGLKGAGHWVAGARCQAGELVDLAIIDTGGFRFASVNAFDDPHFFPGAAKYFDLPGLLALSAPHALWLAGESSEKAGLVGQVYRAAGSEEKLRVFPSFALQVDAEWLNELANWMEK</sequence>
<dbReference type="InterPro" id="IPR050261">
    <property type="entry name" value="FrsA_esterase"/>
</dbReference>
<reference evidence="2 3" key="1">
    <citation type="journal article" name="Front. Microbiol.">
        <title>Sugar Metabolism of the First Thermophilic Planctomycete Thermogutta terrifontis: Comparative Genomic and Transcriptomic Approaches.</title>
        <authorList>
            <person name="Elcheninov A.G."/>
            <person name="Menzel P."/>
            <person name="Gudbergsdottir S.R."/>
            <person name="Slesarev A.I."/>
            <person name="Kadnikov V.V."/>
            <person name="Krogh A."/>
            <person name="Bonch-Osmolovskaya E.A."/>
            <person name="Peng X."/>
            <person name="Kublanov I.V."/>
        </authorList>
    </citation>
    <scope>NUCLEOTIDE SEQUENCE [LARGE SCALE GENOMIC DNA]</scope>
    <source>
        <strain evidence="2 3">R1</strain>
    </source>
</reference>
<dbReference type="InterPro" id="IPR029058">
    <property type="entry name" value="AB_hydrolase_fold"/>
</dbReference>
<feature type="signal peptide" evidence="1">
    <location>
        <begin position="1"/>
        <end position="26"/>
    </location>
</feature>
<dbReference type="KEGG" id="ttf:THTE_1126"/>
<evidence type="ECO:0000313" key="3">
    <source>
        <dbReference type="Proteomes" id="UP000215086"/>
    </source>
</evidence>
<feature type="chain" id="PRO_5012063794" description="Acetyl xylan esterase domain-containing protein" evidence="1">
    <location>
        <begin position="27"/>
        <end position="732"/>
    </location>
</feature>
<evidence type="ECO:0000256" key="1">
    <source>
        <dbReference type="SAM" id="SignalP"/>
    </source>
</evidence>
<dbReference type="SUPFAM" id="SSF53474">
    <property type="entry name" value="alpha/beta-Hydrolases"/>
    <property type="match status" value="2"/>
</dbReference>
<accession>A0A286RCP4</accession>
<evidence type="ECO:0000313" key="2">
    <source>
        <dbReference type="EMBL" id="ASV73728.1"/>
    </source>
</evidence>